<organism evidence="1">
    <name type="scientific">Micrurus surinamensis</name>
    <name type="common">Surinam coral snake</name>
    <dbReference type="NCBI Taxonomy" id="129470"/>
    <lineage>
        <taxon>Eukaryota</taxon>
        <taxon>Metazoa</taxon>
        <taxon>Chordata</taxon>
        <taxon>Craniata</taxon>
        <taxon>Vertebrata</taxon>
        <taxon>Euteleostomi</taxon>
        <taxon>Lepidosauria</taxon>
        <taxon>Squamata</taxon>
        <taxon>Bifurcata</taxon>
        <taxon>Unidentata</taxon>
        <taxon>Episquamata</taxon>
        <taxon>Toxicofera</taxon>
        <taxon>Serpentes</taxon>
        <taxon>Colubroidea</taxon>
        <taxon>Elapidae</taxon>
        <taxon>Elapinae</taxon>
        <taxon>Micrurus</taxon>
    </lineage>
</organism>
<evidence type="ECO:0000313" key="1">
    <source>
        <dbReference type="EMBL" id="LAB46185.1"/>
    </source>
</evidence>
<dbReference type="AlphaFoldDB" id="A0A2D4NKF0"/>
<reference evidence="1" key="1">
    <citation type="submission" date="2017-07" db="EMBL/GenBank/DDBJ databases">
        <authorList>
            <person name="Mikheyev A."/>
            <person name="Grau M."/>
        </authorList>
    </citation>
    <scope>NUCLEOTIDE SEQUENCE</scope>
    <source>
        <tissue evidence="1">Venom_gland</tissue>
    </source>
</reference>
<dbReference type="EMBL" id="IACN01005422">
    <property type="protein sequence ID" value="LAB46185.1"/>
    <property type="molecule type" value="Transcribed_RNA"/>
</dbReference>
<protein>
    <submittedName>
        <fullName evidence="1">Uncharacterized protein</fullName>
    </submittedName>
</protein>
<name>A0A2D4NKF0_MICSU</name>
<proteinExistence type="predicted"/>
<accession>A0A2D4NKF0</accession>
<reference evidence="1" key="2">
    <citation type="submission" date="2017-11" db="EMBL/GenBank/DDBJ databases">
        <title>Coralsnake Venomics: Analyses of Venom Gland Transcriptomes and Proteomes of Six Brazilian Taxa.</title>
        <authorList>
            <person name="Aird S.D."/>
            <person name="Jorge da Silva N."/>
            <person name="Qiu L."/>
            <person name="Villar-Briones A."/>
            <person name="Aparecida-Saddi V."/>
            <person name="Campos-Telles M.P."/>
            <person name="Grau M."/>
            <person name="Mikheyev A.S."/>
        </authorList>
    </citation>
    <scope>NUCLEOTIDE SEQUENCE</scope>
    <source>
        <tissue evidence="1">Venom_gland</tissue>
    </source>
</reference>
<sequence>MIFKQLTSWHLINECSYQALCSQNISAIELLGQCNIYVRRVSRRKRIFSNLIFSKCVRIKNLYYHPVSRSLSSEVSLSSTGSHFFHCWTCFVSSVAEVSLEGLSSGVS</sequence>